<dbReference type="GO" id="GO:0032259">
    <property type="term" value="P:methylation"/>
    <property type="evidence" value="ECO:0007669"/>
    <property type="project" value="UniProtKB-KW"/>
</dbReference>
<comment type="caution">
    <text evidence="1">The sequence shown here is derived from an EMBL/GenBank/DDBJ whole genome shotgun (WGS) entry which is preliminary data.</text>
</comment>
<accession>A0ABU4RWG2</accession>
<sequence length="450" mass="50166">MKKNLESPQLLQVGLIGSAECESAECHTLWFEFTSSKSPTGLAAWLSDREDVYFVAQHCASLSGGFASQSLNAVVAKKLMSGRYAGLFVHDVYGCTIDLLRVASQLGLPCVISLNERSCGAIADATKEARSWVSACLSKAAIVSAPEQYKQMLGEMGVTNYVGPLASEALVEAAIRDVATSKPLKFDYDTYELLSRDHSLLAAMQAPDAKLFQGCERVLDLGCGVGLFLDLLRKSRIYGVGVERSPGIVEYGREMGLDIIEADAVQYIQNNNEKFDGIYCSHFVEHLPVELVQSLLEGMSQTLERNGVLVLVFPDPESIRSQLLGFWRDPEHVRFYHPELITNMCAALGMELEWSSYDIQPHEIVPFTLNPPPLHESTAQEPLKYSLWERVLKKLGLSLNKDYQALRNQLGDQRKVNQDLAARTDQLWAVNKTWAWNDNVVLKFRKRVAE</sequence>
<gene>
    <name evidence="1" type="ORF">SCD92_07600</name>
</gene>
<evidence type="ECO:0000313" key="2">
    <source>
        <dbReference type="Proteomes" id="UP001273505"/>
    </source>
</evidence>
<dbReference type="SUPFAM" id="SSF53335">
    <property type="entry name" value="S-adenosyl-L-methionine-dependent methyltransferases"/>
    <property type="match status" value="1"/>
</dbReference>
<protein>
    <submittedName>
        <fullName evidence="1">Methyltransferase domain-containing protein</fullName>
    </submittedName>
</protein>
<dbReference type="InterPro" id="IPR029063">
    <property type="entry name" value="SAM-dependent_MTases_sf"/>
</dbReference>
<dbReference type="Pfam" id="PF13489">
    <property type="entry name" value="Methyltransf_23"/>
    <property type="match status" value="1"/>
</dbReference>
<organism evidence="1 2">
    <name type="scientific">Gilvimarinus gilvus</name>
    <dbReference type="NCBI Taxonomy" id="3058038"/>
    <lineage>
        <taxon>Bacteria</taxon>
        <taxon>Pseudomonadati</taxon>
        <taxon>Pseudomonadota</taxon>
        <taxon>Gammaproteobacteria</taxon>
        <taxon>Cellvibrionales</taxon>
        <taxon>Cellvibrionaceae</taxon>
        <taxon>Gilvimarinus</taxon>
    </lineage>
</organism>
<dbReference type="PANTHER" id="PTHR43861">
    <property type="entry name" value="TRANS-ACONITATE 2-METHYLTRANSFERASE-RELATED"/>
    <property type="match status" value="1"/>
</dbReference>
<keyword evidence="2" id="KW-1185">Reference proteome</keyword>
<proteinExistence type="predicted"/>
<dbReference type="RefSeq" id="WP_302721458.1">
    <property type="nucleotide sequence ID" value="NZ_JAULRU010000319.1"/>
</dbReference>
<dbReference type="Gene3D" id="3.40.50.150">
    <property type="entry name" value="Vaccinia Virus protein VP39"/>
    <property type="match status" value="1"/>
</dbReference>
<name>A0ABU4RWG2_9GAMM</name>
<dbReference type="GO" id="GO:0008168">
    <property type="term" value="F:methyltransferase activity"/>
    <property type="evidence" value="ECO:0007669"/>
    <property type="project" value="UniProtKB-KW"/>
</dbReference>
<keyword evidence="1" id="KW-0489">Methyltransferase</keyword>
<dbReference type="EMBL" id="JAXAFO010000010">
    <property type="protein sequence ID" value="MDX6849220.1"/>
    <property type="molecule type" value="Genomic_DNA"/>
</dbReference>
<evidence type="ECO:0000313" key="1">
    <source>
        <dbReference type="EMBL" id="MDX6849220.1"/>
    </source>
</evidence>
<keyword evidence="1" id="KW-0808">Transferase</keyword>
<dbReference type="Proteomes" id="UP001273505">
    <property type="component" value="Unassembled WGS sequence"/>
</dbReference>
<dbReference type="CDD" id="cd02440">
    <property type="entry name" value="AdoMet_MTases"/>
    <property type="match status" value="1"/>
</dbReference>
<reference evidence="1 2" key="1">
    <citation type="submission" date="2023-11" db="EMBL/GenBank/DDBJ databases">
        <title>Gilvimarinus fulvus sp. nov., isolated from the surface of Kelp.</title>
        <authorList>
            <person name="Sun Y.Y."/>
            <person name="Gong Y."/>
            <person name="Du Z.J."/>
        </authorList>
    </citation>
    <scope>NUCLEOTIDE SEQUENCE [LARGE SCALE GENOMIC DNA]</scope>
    <source>
        <strain evidence="1 2">SDUM040013</strain>
    </source>
</reference>